<dbReference type="Proteomes" id="UP000000376">
    <property type="component" value="Chromosome"/>
</dbReference>
<sequence>MTDKENSRKRICRLWLTMSAAWPAGYFLSAFLRSIVGKVSFEAAFRAGMESFILNGIPTFCVFTVIFIALVRWLGKD</sequence>
<feature type="transmembrane region" description="Helical" evidence="1">
    <location>
        <begin position="12"/>
        <end position="32"/>
    </location>
</feature>
<protein>
    <submittedName>
        <fullName evidence="2">Uncharacterized protein</fullName>
    </submittedName>
</protein>
<evidence type="ECO:0000256" key="1">
    <source>
        <dbReference type="SAM" id="Phobius"/>
    </source>
</evidence>
<gene>
    <name evidence="2" type="ordered locus">Arch_0234</name>
</gene>
<evidence type="ECO:0000313" key="2">
    <source>
        <dbReference type="EMBL" id="ADH91995.1"/>
    </source>
</evidence>
<keyword evidence="3" id="KW-1185">Reference proteome</keyword>
<keyword evidence="1" id="KW-0812">Transmembrane</keyword>
<organism evidence="2 3">
    <name type="scientific">Arcanobacterium haemolyticum (strain ATCC 9345 / DSM 20595 / CCM 5947 / CCUG 17215 / LMG 16163 / NBRC 15585 / NCTC 8452 / 11018)</name>
    <dbReference type="NCBI Taxonomy" id="644284"/>
    <lineage>
        <taxon>Bacteria</taxon>
        <taxon>Bacillati</taxon>
        <taxon>Actinomycetota</taxon>
        <taxon>Actinomycetes</taxon>
        <taxon>Actinomycetales</taxon>
        <taxon>Actinomycetaceae</taxon>
        <taxon>Arcanobacterium</taxon>
    </lineage>
</organism>
<feature type="transmembrane region" description="Helical" evidence="1">
    <location>
        <begin position="52"/>
        <end position="74"/>
    </location>
</feature>
<dbReference type="EMBL" id="CP002045">
    <property type="protein sequence ID" value="ADH91995.1"/>
    <property type="molecule type" value="Genomic_DNA"/>
</dbReference>
<evidence type="ECO:0000313" key="3">
    <source>
        <dbReference type="Proteomes" id="UP000000376"/>
    </source>
</evidence>
<reference evidence="2 3" key="1">
    <citation type="journal article" date="2010" name="Stand. Genomic Sci.">
        <title>Complete genome sequence of Arcanobacterium haemolyticum type strain (11018).</title>
        <authorList>
            <person name="Yasawong M."/>
            <person name="Teshima H."/>
            <person name="Lapidus A."/>
            <person name="Nolan M."/>
            <person name="Lucas S."/>
            <person name="Glavina Del Rio T."/>
            <person name="Tice H."/>
            <person name="Cheng J."/>
            <person name="Bruce D."/>
            <person name="Detter C."/>
            <person name="Tapia R."/>
            <person name="Han C."/>
            <person name="Goodwin L."/>
            <person name="Pitluck S."/>
            <person name="Liolios K."/>
            <person name="Ivanova N."/>
            <person name="Mavromatis K."/>
            <person name="Mikhailova N."/>
            <person name="Pati A."/>
            <person name="Chen A."/>
            <person name="Palaniappan K."/>
            <person name="Land M."/>
            <person name="Hauser L."/>
            <person name="Chang Y."/>
            <person name="Jeffries C."/>
            <person name="Rohde M."/>
            <person name="Sikorski J."/>
            <person name="Pukall R."/>
            <person name="Goker M."/>
            <person name="Woyke T."/>
            <person name="Bristow J."/>
            <person name="Eisen J."/>
            <person name="Markowitz V."/>
            <person name="Hugenholtz P."/>
            <person name="Kyrpides N."/>
            <person name="Klenk H."/>
        </authorList>
    </citation>
    <scope>NUCLEOTIDE SEQUENCE [LARGE SCALE GENOMIC DNA]</scope>
    <source>
        <strain evidence="3">ATCC 9345 / DSM 20595 / CCUG 17215 / LMG 16163 / NBRC 15585 / NCTC 8452 / 11018</strain>
    </source>
</reference>
<keyword evidence="1" id="KW-0472">Membrane</keyword>
<dbReference type="KEGG" id="ahe:Arch_0234"/>
<name>D7BM46_ARCHD</name>
<dbReference type="RefSeq" id="WP_013169493.1">
    <property type="nucleotide sequence ID" value="NC_014218.1"/>
</dbReference>
<keyword evidence="1" id="KW-1133">Transmembrane helix</keyword>
<dbReference type="AlphaFoldDB" id="D7BM46"/>
<proteinExistence type="predicted"/>
<accession>D7BM46</accession>
<dbReference type="HOGENOM" id="CLU_2630428_0_0_11"/>